<keyword evidence="2 4" id="KW-0808">Transferase</keyword>
<dbReference type="OrthoDB" id="66144at2759"/>
<evidence type="ECO:0000256" key="2">
    <source>
        <dbReference type="ARBA" id="ARBA00022679"/>
    </source>
</evidence>
<dbReference type="Pfam" id="PF13649">
    <property type="entry name" value="Methyltransf_25"/>
    <property type="match status" value="1"/>
</dbReference>
<dbReference type="InterPro" id="IPR029063">
    <property type="entry name" value="SAM-dependent_MTases_sf"/>
</dbReference>
<keyword evidence="1 4" id="KW-0489">Methyltransferase</keyword>
<evidence type="ECO:0000313" key="4">
    <source>
        <dbReference type="EMBL" id="KIH61924.1"/>
    </source>
</evidence>
<dbReference type="CDD" id="cd02440">
    <property type="entry name" value="AdoMet_MTases"/>
    <property type="match status" value="1"/>
</dbReference>
<dbReference type="PANTHER" id="PTHR43861:SF1">
    <property type="entry name" value="TRANS-ACONITATE 2-METHYLTRANSFERASE"/>
    <property type="match status" value="1"/>
</dbReference>
<gene>
    <name evidence="4" type="ORF">ANCDUO_07797</name>
</gene>
<name>A0A0C2GSE6_9BILA</name>
<dbReference type="SUPFAM" id="SSF53335">
    <property type="entry name" value="S-adenosyl-L-methionine-dependent methyltransferases"/>
    <property type="match status" value="1"/>
</dbReference>
<dbReference type="GO" id="GO:0008168">
    <property type="term" value="F:methyltransferase activity"/>
    <property type="evidence" value="ECO:0007669"/>
    <property type="project" value="UniProtKB-KW"/>
</dbReference>
<dbReference type="Proteomes" id="UP000054047">
    <property type="component" value="Unassembled WGS sequence"/>
</dbReference>
<evidence type="ECO:0000256" key="1">
    <source>
        <dbReference type="ARBA" id="ARBA00022603"/>
    </source>
</evidence>
<evidence type="ECO:0000259" key="3">
    <source>
        <dbReference type="Pfam" id="PF13649"/>
    </source>
</evidence>
<dbReference type="EMBL" id="KN729724">
    <property type="protein sequence ID" value="KIH61924.1"/>
    <property type="molecule type" value="Genomic_DNA"/>
</dbReference>
<keyword evidence="5" id="KW-1185">Reference proteome</keyword>
<accession>A0A0C2GSE6</accession>
<dbReference type="PANTHER" id="PTHR43861">
    <property type="entry name" value="TRANS-ACONITATE 2-METHYLTRANSFERASE-RELATED"/>
    <property type="match status" value="1"/>
</dbReference>
<dbReference type="GO" id="GO:0032259">
    <property type="term" value="P:methylation"/>
    <property type="evidence" value="ECO:0007669"/>
    <property type="project" value="UniProtKB-KW"/>
</dbReference>
<feature type="domain" description="Methyltransferase" evidence="3">
    <location>
        <begin position="42"/>
        <end position="138"/>
    </location>
</feature>
<evidence type="ECO:0000313" key="5">
    <source>
        <dbReference type="Proteomes" id="UP000054047"/>
    </source>
</evidence>
<sequence length="252" mass="28039">MPSFPSAAYSSAQSKWIGKEHIVAPTVERALDNWQLIKQKRVLDVGCGTGHIGREILDHGASEVIGLDSSEEMVENARKTFQSLKAGAKCQFIHASILDIDLHGFDVVVSFFALHFLKNKEELSKAIQNIYNSLTSDGVLVILVPNGVSNFNPNREEGQKFGAAINLKSDSDLCDGRRLCVEFFDNGEVVGSSEVTFFFNHTYEEILREAGFKKVEFLPPTISEAGLQQYGEDFFHSYMNPPKDVIIRAYKG</sequence>
<organism evidence="4 5">
    <name type="scientific">Ancylostoma duodenale</name>
    <dbReference type="NCBI Taxonomy" id="51022"/>
    <lineage>
        <taxon>Eukaryota</taxon>
        <taxon>Metazoa</taxon>
        <taxon>Ecdysozoa</taxon>
        <taxon>Nematoda</taxon>
        <taxon>Chromadorea</taxon>
        <taxon>Rhabditida</taxon>
        <taxon>Rhabditina</taxon>
        <taxon>Rhabditomorpha</taxon>
        <taxon>Strongyloidea</taxon>
        <taxon>Ancylostomatidae</taxon>
        <taxon>Ancylostomatinae</taxon>
        <taxon>Ancylostoma</taxon>
    </lineage>
</organism>
<dbReference type="AlphaFoldDB" id="A0A0C2GSE6"/>
<proteinExistence type="predicted"/>
<dbReference type="InterPro" id="IPR041698">
    <property type="entry name" value="Methyltransf_25"/>
</dbReference>
<reference evidence="4 5" key="1">
    <citation type="submission" date="2013-12" db="EMBL/GenBank/DDBJ databases">
        <title>Draft genome of the parsitic nematode Ancylostoma duodenale.</title>
        <authorList>
            <person name="Mitreva M."/>
        </authorList>
    </citation>
    <scope>NUCLEOTIDE SEQUENCE [LARGE SCALE GENOMIC DNA]</scope>
    <source>
        <strain evidence="4 5">Zhejiang</strain>
    </source>
</reference>
<dbReference type="Gene3D" id="3.40.50.150">
    <property type="entry name" value="Vaccinia Virus protein VP39"/>
    <property type="match status" value="1"/>
</dbReference>
<protein>
    <submittedName>
        <fullName evidence="4">Methyltransferase domain protein</fullName>
    </submittedName>
</protein>